<dbReference type="AlphaFoldDB" id="A0A2U2BZ94"/>
<dbReference type="STRING" id="28200.GCA_001572935_01310"/>
<dbReference type="Proteomes" id="UP000245014">
    <property type="component" value="Unassembled WGS sequence"/>
</dbReference>
<evidence type="ECO:0000313" key="3">
    <source>
        <dbReference type="Proteomes" id="UP000245014"/>
    </source>
</evidence>
<evidence type="ECO:0000313" key="2">
    <source>
        <dbReference type="EMBL" id="PWE20390.1"/>
    </source>
</evidence>
<dbReference type="EMBL" id="QEYI01000007">
    <property type="protein sequence ID" value="PWE20390.1"/>
    <property type="molecule type" value="Genomic_DNA"/>
</dbReference>
<evidence type="ECO:0000256" key="1">
    <source>
        <dbReference type="SAM" id="Coils"/>
    </source>
</evidence>
<keyword evidence="1" id="KW-0175">Coiled coil</keyword>
<name>A0A2U2BZ94_9BACT</name>
<sequence length="88" mass="10298">MKLSKVVDKVKKYLKKDILKNSHEEKISEILENLKLRKEKIKLEISELKDYDLKKSIELEKKLKAINILIKKSESLISKSSKKSETLS</sequence>
<protein>
    <submittedName>
        <fullName evidence="2">Uncharacterized protein</fullName>
    </submittedName>
</protein>
<gene>
    <name evidence="2" type="ORF">DF188_07940</name>
</gene>
<dbReference type="RefSeq" id="WP_109158634.1">
    <property type="nucleotide sequence ID" value="NZ_JAUQUC010000022.1"/>
</dbReference>
<comment type="caution">
    <text evidence="2">The sequence shown here is derived from an EMBL/GenBank/DDBJ whole genome shotgun (WGS) entry which is preliminary data.</text>
</comment>
<accession>A0A2U2BZ94</accession>
<feature type="coiled-coil region" evidence="1">
    <location>
        <begin position="24"/>
        <end position="51"/>
    </location>
</feature>
<proteinExistence type="predicted"/>
<organism evidence="2 3">
    <name type="scientific">Aliarcobacter skirrowii</name>
    <dbReference type="NCBI Taxonomy" id="28200"/>
    <lineage>
        <taxon>Bacteria</taxon>
        <taxon>Pseudomonadati</taxon>
        <taxon>Campylobacterota</taxon>
        <taxon>Epsilonproteobacteria</taxon>
        <taxon>Campylobacterales</taxon>
        <taxon>Arcobacteraceae</taxon>
        <taxon>Aliarcobacter</taxon>
    </lineage>
</organism>
<reference evidence="2 3" key="1">
    <citation type="submission" date="2018-05" db="EMBL/GenBank/DDBJ databases">
        <title>Antimicrobial susceptibility testing and genomic analysis of Arcobacter skirrowii strains and one Arcobacter butzleri isolated from German poultry farms.</title>
        <authorList>
            <person name="Haenel I."/>
            <person name="Hotzel H."/>
            <person name="Tomaso H."/>
            <person name="Busch A."/>
        </authorList>
    </citation>
    <scope>NUCLEOTIDE SEQUENCE [LARGE SCALE GENOMIC DNA]</scope>
    <source>
        <strain evidence="3">v</strain>
    </source>
</reference>